<dbReference type="Proteomes" id="UP000228934">
    <property type="component" value="Unassembled WGS sequence"/>
</dbReference>
<reference evidence="3" key="1">
    <citation type="journal article" date="2017" name="Nat. Commun.">
        <title>The North American bullfrog draft genome provides insight into hormonal regulation of long noncoding RNA.</title>
        <authorList>
            <person name="Hammond S.A."/>
            <person name="Warren R.L."/>
            <person name="Vandervalk B.P."/>
            <person name="Kucuk E."/>
            <person name="Khan H."/>
            <person name="Gibb E.A."/>
            <person name="Pandoh P."/>
            <person name="Kirk H."/>
            <person name="Zhao Y."/>
            <person name="Jones M."/>
            <person name="Mungall A.J."/>
            <person name="Coope R."/>
            <person name="Pleasance S."/>
            <person name="Moore R.A."/>
            <person name="Holt R.A."/>
            <person name="Round J.M."/>
            <person name="Ohora S."/>
            <person name="Walle B.V."/>
            <person name="Veldhoen N."/>
            <person name="Helbing C.C."/>
            <person name="Birol I."/>
        </authorList>
    </citation>
    <scope>NUCLEOTIDE SEQUENCE [LARGE SCALE GENOMIC DNA]</scope>
</reference>
<accession>A0A2G9QEB6</accession>
<organism evidence="2 3">
    <name type="scientific">Aquarana catesbeiana</name>
    <name type="common">American bullfrog</name>
    <name type="synonym">Rana catesbeiana</name>
    <dbReference type="NCBI Taxonomy" id="8400"/>
    <lineage>
        <taxon>Eukaryota</taxon>
        <taxon>Metazoa</taxon>
        <taxon>Chordata</taxon>
        <taxon>Craniata</taxon>
        <taxon>Vertebrata</taxon>
        <taxon>Euteleostomi</taxon>
        <taxon>Amphibia</taxon>
        <taxon>Batrachia</taxon>
        <taxon>Anura</taxon>
        <taxon>Neobatrachia</taxon>
        <taxon>Ranoidea</taxon>
        <taxon>Ranidae</taxon>
        <taxon>Aquarana</taxon>
    </lineage>
</organism>
<protein>
    <submittedName>
        <fullName evidence="2">Uncharacterized protein</fullName>
    </submittedName>
</protein>
<feature type="region of interest" description="Disordered" evidence="1">
    <location>
        <begin position="91"/>
        <end position="114"/>
    </location>
</feature>
<gene>
    <name evidence="2" type="ORF">AB205_0037500</name>
</gene>
<evidence type="ECO:0000313" key="2">
    <source>
        <dbReference type="EMBL" id="PIO13937.1"/>
    </source>
</evidence>
<keyword evidence="3" id="KW-1185">Reference proteome</keyword>
<evidence type="ECO:0000313" key="3">
    <source>
        <dbReference type="Proteomes" id="UP000228934"/>
    </source>
</evidence>
<dbReference type="AlphaFoldDB" id="A0A2G9QEB6"/>
<proteinExistence type="predicted"/>
<name>A0A2G9QEB6_AQUCT</name>
<dbReference type="EMBL" id="KZ059657">
    <property type="protein sequence ID" value="PIO13937.1"/>
    <property type="molecule type" value="Genomic_DNA"/>
</dbReference>
<evidence type="ECO:0000256" key="1">
    <source>
        <dbReference type="SAM" id="MobiDB-lite"/>
    </source>
</evidence>
<sequence>MSGGTLLILSQYRPQSRSSIGPSLNLTFVITIGASNTPFSAHRSYVLCTRVTLYIHCTCIKTPPALMFFLVYSPPLLVWCSGEEHMAETEQVRANYTNEEEESPEPETSLSQKR</sequence>